<dbReference type="PRINTS" id="PR01100">
    <property type="entry name" value="SHIKIMTKNASE"/>
</dbReference>
<dbReference type="GO" id="GO:0005737">
    <property type="term" value="C:cytoplasm"/>
    <property type="evidence" value="ECO:0007669"/>
    <property type="project" value="TreeGrafter"/>
</dbReference>
<proteinExistence type="inferred from homology"/>
<dbReference type="Proteomes" id="UP000199046">
    <property type="component" value="Unassembled WGS sequence"/>
</dbReference>
<evidence type="ECO:0000256" key="10">
    <source>
        <dbReference type="RuleBase" id="RU363066"/>
    </source>
</evidence>
<comment type="similarity">
    <text evidence="2 10">Belongs to the gluconokinase GntK/GntV family.</text>
</comment>
<evidence type="ECO:0000256" key="6">
    <source>
        <dbReference type="ARBA" id="ARBA00022777"/>
    </source>
</evidence>
<protein>
    <recommendedName>
        <fullName evidence="3 10">Gluconokinase</fullName>
        <ecNumber evidence="3 10">2.7.1.12</ecNumber>
    </recommendedName>
</protein>
<dbReference type="PANTHER" id="PTHR43442:SF3">
    <property type="entry name" value="GLUCONOKINASE-RELATED"/>
    <property type="match status" value="1"/>
</dbReference>
<dbReference type="NCBIfam" id="TIGR01313">
    <property type="entry name" value="therm_gnt_kin"/>
    <property type="match status" value="1"/>
</dbReference>
<evidence type="ECO:0000256" key="9">
    <source>
        <dbReference type="ARBA" id="ARBA00048090"/>
    </source>
</evidence>
<dbReference type="EC" id="2.7.1.12" evidence="3 10"/>
<comment type="pathway">
    <text evidence="1">Carbohydrate acid metabolism.</text>
</comment>
<keyword evidence="7 10" id="KW-0067">ATP-binding</keyword>
<dbReference type="CDD" id="cd02021">
    <property type="entry name" value="GntK"/>
    <property type="match status" value="1"/>
</dbReference>
<dbReference type="EMBL" id="FOLY01000004">
    <property type="protein sequence ID" value="SFC63847.1"/>
    <property type="molecule type" value="Genomic_DNA"/>
</dbReference>
<dbReference type="AlphaFoldDB" id="A0A1I1KSR5"/>
<keyword evidence="5 10" id="KW-0547">Nucleotide-binding</keyword>
<evidence type="ECO:0000256" key="1">
    <source>
        <dbReference type="ARBA" id="ARBA00004761"/>
    </source>
</evidence>
<keyword evidence="8" id="KW-0311">Gluconate utilization</keyword>
<dbReference type="FunFam" id="3.40.50.300:FF:000522">
    <property type="entry name" value="Gluconokinase"/>
    <property type="match status" value="1"/>
</dbReference>
<dbReference type="RefSeq" id="WP_090133820.1">
    <property type="nucleotide sequence ID" value="NZ_FOLY01000004.1"/>
</dbReference>
<evidence type="ECO:0000313" key="12">
    <source>
        <dbReference type="Proteomes" id="UP000199046"/>
    </source>
</evidence>
<gene>
    <name evidence="11" type="ORF">SAMN05421848_2166</name>
</gene>
<dbReference type="STRING" id="402385.SAMN05421848_2166"/>
<evidence type="ECO:0000313" key="11">
    <source>
        <dbReference type="EMBL" id="SFC63847.1"/>
    </source>
</evidence>
<dbReference type="InterPro" id="IPR006001">
    <property type="entry name" value="Therm_gnt_kin"/>
</dbReference>
<evidence type="ECO:0000256" key="2">
    <source>
        <dbReference type="ARBA" id="ARBA00008420"/>
    </source>
</evidence>
<dbReference type="InterPro" id="IPR031322">
    <property type="entry name" value="Shikimate/glucono_kinase"/>
</dbReference>
<dbReference type="Gene3D" id="3.40.50.300">
    <property type="entry name" value="P-loop containing nucleotide triphosphate hydrolases"/>
    <property type="match status" value="1"/>
</dbReference>
<evidence type="ECO:0000256" key="8">
    <source>
        <dbReference type="ARBA" id="ARBA00023064"/>
    </source>
</evidence>
<evidence type="ECO:0000256" key="7">
    <source>
        <dbReference type="ARBA" id="ARBA00022840"/>
    </source>
</evidence>
<dbReference type="SUPFAM" id="SSF52540">
    <property type="entry name" value="P-loop containing nucleoside triphosphate hydrolases"/>
    <property type="match status" value="1"/>
</dbReference>
<keyword evidence="6 10" id="KW-0418">Kinase</keyword>
<keyword evidence="12" id="KW-1185">Reference proteome</keyword>
<evidence type="ECO:0000256" key="5">
    <source>
        <dbReference type="ARBA" id="ARBA00022741"/>
    </source>
</evidence>
<keyword evidence="4 10" id="KW-0808">Transferase</keyword>
<evidence type="ECO:0000256" key="3">
    <source>
        <dbReference type="ARBA" id="ARBA00012054"/>
    </source>
</evidence>
<accession>A0A1I1KSR5</accession>
<dbReference type="GO" id="GO:0019521">
    <property type="term" value="P:D-gluconate metabolic process"/>
    <property type="evidence" value="ECO:0007669"/>
    <property type="project" value="UniProtKB-KW"/>
</dbReference>
<dbReference type="InterPro" id="IPR027417">
    <property type="entry name" value="P-loop_NTPase"/>
</dbReference>
<dbReference type="PANTHER" id="PTHR43442">
    <property type="entry name" value="GLUCONOKINASE-RELATED"/>
    <property type="match status" value="1"/>
</dbReference>
<dbReference type="GO" id="GO:0046316">
    <property type="term" value="F:gluconokinase activity"/>
    <property type="evidence" value="ECO:0007669"/>
    <property type="project" value="UniProtKB-EC"/>
</dbReference>
<sequence length="176" mass="20218">MVKQFDQRHRQSRRILIMGVSGSGKSTIGEAVAERTGCEYIDGDKYHPPENIEKMTHGEALTDEDRQGWLEALAEIFDRHRKDNRSVMIGCSGLKRAYRDILRQGDPDLIILFLDGDYNTILQRMEERQHFFSPQMLRTQFDTLQTPGPDEAISIDISKSFDNVIDQCVDKLEALD</sequence>
<dbReference type="Pfam" id="PF01202">
    <property type="entry name" value="SKI"/>
    <property type="match status" value="1"/>
</dbReference>
<reference evidence="12" key="1">
    <citation type="submission" date="2016-10" db="EMBL/GenBank/DDBJ databases">
        <authorList>
            <person name="Varghese N."/>
            <person name="Submissions S."/>
        </authorList>
    </citation>
    <scope>NUCLEOTIDE SEQUENCE [LARGE SCALE GENOMIC DNA]</scope>
    <source>
        <strain evidence="12">DSM 23439</strain>
    </source>
</reference>
<organism evidence="11 12">
    <name type="scientific">Kushneria avicenniae</name>
    <dbReference type="NCBI Taxonomy" id="402385"/>
    <lineage>
        <taxon>Bacteria</taxon>
        <taxon>Pseudomonadati</taxon>
        <taxon>Pseudomonadota</taxon>
        <taxon>Gammaproteobacteria</taxon>
        <taxon>Oceanospirillales</taxon>
        <taxon>Halomonadaceae</taxon>
        <taxon>Kushneria</taxon>
    </lineage>
</organism>
<evidence type="ECO:0000256" key="4">
    <source>
        <dbReference type="ARBA" id="ARBA00022679"/>
    </source>
</evidence>
<comment type="catalytic activity">
    <reaction evidence="9 10">
        <text>D-gluconate + ATP = 6-phospho-D-gluconate + ADP + H(+)</text>
        <dbReference type="Rhea" id="RHEA:19433"/>
        <dbReference type="ChEBI" id="CHEBI:15378"/>
        <dbReference type="ChEBI" id="CHEBI:18391"/>
        <dbReference type="ChEBI" id="CHEBI:30616"/>
        <dbReference type="ChEBI" id="CHEBI:58759"/>
        <dbReference type="ChEBI" id="CHEBI:456216"/>
        <dbReference type="EC" id="2.7.1.12"/>
    </reaction>
</comment>
<name>A0A1I1KSR5_9GAMM</name>
<dbReference type="OrthoDB" id="9795716at2"/>
<dbReference type="GO" id="GO:0005524">
    <property type="term" value="F:ATP binding"/>
    <property type="evidence" value="ECO:0007669"/>
    <property type="project" value="UniProtKB-KW"/>
</dbReference>